<keyword evidence="16" id="KW-1185">Reference proteome</keyword>
<dbReference type="PANTHER" id="PTHR42944">
    <property type="entry name" value="ADENINE DNA GLYCOSYLASE"/>
    <property type="match status" value="1"/>
</dbReference>
<dbReference type="Pfam" id="PF00633">
    <property type="entry name" value="HHH"/>
    <property type="match status" value="1"/>
</dbReference>
<dbReference type="InterPro" id="IPR044298">
    <property type="entry name" value="MIG/MutY"/>
</dbReference>
<dbReference type="InterPro" id="IPR003265">
    <property type="entry name" value="HhH-GPD_domain"/>
</dbReference>
<dbReference type="Gene3D" id="3.90.79.10">
    <property type="entry name" value="Nucleoside Triphosphate Pyrophosphohydrolase"/>
    <property type="match status" value="1"/>
</dbReference>
<dbReference type="SUPFAM" id="SSF55811">
    <property type="entry name" value="Nudix"/>
    <property type="match status" value="1"/>
</dbReference>
<organism evidence="15 16">
    <name type="scientific">Caproiciproducens faecalis</name>
    <dbReference type="NCBI Taxonomy" id="2820301"/>
    <lineage>
        <taxon>Bacteria</taxon>
        <taxon>Bacillati</taxon>
        <taxon>Bacillota</taxon>
        <taxon>Clostridia</taxon>
        <taxon>Eubacteriales</taxon>
        <taxon>Acutalibacteraceae</taxon>
        <taxon>Caproiciproducens</taxon>
    </lineage>
</organism>
<keyword evidence="5" id="KW-0004">4Fe-4S</keyword>
<name>A0ABS7DNR0_9FIRM</name>
<evidence type="ECO:0000256" key="6">
    <source>
        <dbReference type="ARBA" id="ARBA00022723"/>
    </source>
</evidence>
<sequence>MKFQLHKIVKPLLSWYDANARVLPWRDNPTPYRVWVSEIMLQQTRVEAVKPYFERFTAELPSVEALAAAPEEQLLKLWEGLGYYSRVRNLQKAAQIVMEQYGGILPDQPEELLRLPGIGEYTAGAVASIAYGRPAPAVDGNVLRVLSRVTASREPISDLSVKRGFAARLREIYPTGRAGAFTQSLMELGATVCVPNAAPNCGECPLSSLCMAHAQGIELQLPIKAEKKKRISEELTVFLIVCENKTALRKRPAKGLLAGLWEFPNVSGKLSPPQAADWLKTFGLSSVKIQPLPESKHIFTHREWHMTNYRVTVKAIPPEGDFVWADREELAETYTLPTAFQSCLHEFLSGK</sequence>
<dbReference type="RefSeq" id="WP_219965217.1">
    <property type="nucleotide sequence ID" value="NZ_JAGFNZ010000002.1"/>
</dbReference>
<dbReference type="SMART" id="SM00478">
    <property type="entry name" value="ENDO3c"/>
    <property type="match status" value="1"/>
</dbReference>
<keyword evidence="11" id="KW-0234">DNA repair</keyword>
<proteinExistence type="inferred from homology"/>
<dbReference type="EC" id="3.2.2.31" evidence="3 13"/>
<evidence type="ECO:0000259" key="14">
    <source>
        <dbReference type="SMART" id="SM00478"/>
    </source>
</evidence>
<evidence type="ECO:0000256" key="5">
    <source>
        <dbReference type="ARBA" id="ARBA00022485"/>
    </source>
</evidence>
<dbReference type="InterPro" id="IPR023170">
    <property type="entry name" value="HhH_base_excis_C"/>
</dbReference>
<keyword evidence="10" id="KW-0411">Iron-sulfur</keyword>
<dbReference type="InterPro" id="IPR011257">
    <property type="entry name" value="DNA_glycosylase"/>
</dbReference>
<evidence type="ECO:0000256" key="13">
    <source>
        <dbReference type="RuleBase" id="RU365096"/>
    </source>
</evidence>
<gene>
    <name evidence="15" type="primary">mutY</name>
    <name evidence="15" type="ORF">J5W02_08440</name>
</gene>
<comment type="similarity">
    <text evidence="2 13">Belongs to the Nth/MutY family.</text>
</comment>
<evidence type="ECO:0000256" key="4">
    <source>
        <dbReference type="ARBA" id="ARBA00022023"/>
    </source>
</evidence>
<dbReference type="CDD" id="cd03431">
    <property type="entry name" value="NUDIX_DNA_Glycosylase_C-MutY"/>
    <property type="match status" value="1"/>
</dbReference>
<dbReference type="InterPro" id="IPR005760">
    <property type="entry name" value="A/G_AdeGlyc_MutY"/>
</dbReference>
<comment type="function">
    <text evidence="13">Adenine glycosylase active on G-A mispairs.</text>
</comment>
<protein>
    <recommendedName>
        <fullName evidence="4 13">Adenine DNA glycosylase</fullName>
        <ecNumber evidence="3 13">3.2.2.31</ecNumber>
    </recommendedName>
</protein>
<evidence type="ECO:0000256" key="8">
    <source>
        <dbReference type="ARBA" id="ARBA00022801"/>
    </source>
</evidence>
<dbReference type="InterPro" id="IPR004036">
    <property type="entry name" value="Endonuclease-III-like_CS2"/>
</dbReference>
<evidence type="ECO:0000256" key="11">
    <source>
        <dbReference type="ARBA" id="ARBA00023204"/>
    </source>
</evidence>
<keyword evidence="6" id="KW-0479">Metal-binding</keyword>
<comment type="caution">
    <text evidence="15">The sequence shown here is derived from an EMBL/GenBank/DDBJ whole genome shotgun (WGS) entry which is preliminary data.</text>
</comment>
<evidence type="ECO:0000256" key="3">
    <source>
        <dbReference type="ARBA" id="ARBA00012045"/>
    </source>
</evidence>
<dbReference type="PANTHER" id="PTHR42944:SF1">
    <property type="entry name" value="ADENINE DNA GLYCOSYLASE"/>
    <property type="match status" value="1"/>
</dbReference>
<feature type="domain" description="HhH-GPD" evidence="14">
    <location>
        <begin position="40"/>
        <end position="191"/>
    </location>
</feature>
<dbReference type="CDD" id="cd00056">
    <property type="entry name" value="ENDO3c"/>
    <property type="match status" value="1"/>
</dbReference>
<keyword evidence="12 13" id="KW-0326">Glycosidase</keyword>
<dbReference type="Pfam" id="PF00730">
    <property type="entry name" value="HhH-GPD"/>
    <property type="match status" value="1"/>
</dbReference>
<comment type="cofactor">
    <cofactor evidence="13">
        <name>[4Fe-4S] cluster</name>
        <dbReference type="ChEBI" id="CHEBI:49883"/>
    </cofactor>
    <text evidence="13">Binds 1 [4Fe-4S] cluster.</text>
</comment>
<evidence type="ECO:0000313" key="15">
    <source>
        <dbReference type="EMBL" id="MBW7572843.1"/>
    </source>
</evidence>
<evidence type="ECO:0000256" key="9">
    <source>
        <dbReference type="ARBA" id="ARBA00023004"/>
    </source>
</evidence>
<dbReference type="Gene3D" id="1.10.1670.10">
    <property type="entry name" value="Helix-hairpin-Helix base-excision DNA repair enzymes (C-terminal)"/>
    <property type="match status" value="1"/>
</dbReference>
<evidence type="ECO:0000313" key="16">
    <source>
        <dbReference type="Proteomes" id="UP000719942"/>
    </source>
</evidence>
<evidence type="ECO:0000256" key="2">
    <source>
        <dbReference type="ARBA" id="ARBA00008343"/>
    </source>
</evidence>
<dbReference type="InterPro" id="IPR029119">
    <property type="entry name" value="MutY_C"/>
</dbReference>
<dbReference type="NCBIfam" id="TIGR01084">
    <property type="entry name" value="mutY"/>
    <property type="match status" value="1"/>
</dbReference>
<dbReference type="PROSITE" id="PS01155">
    <property type="entry name" value="ENDONUCLEASE_III_2"/>
    <property type="match status" value="1"/>
</dbReference>
<evidence type="ECO:0000256" key="7">
    <source>
        <dbReference type="ARBA" id="ARBA00022763"/>
    </source>
</evidence>
<evidence type="ECO:0000256" key="1">
    <source>
        <dbReference type="ARBA" id="ARBA00000843"/>
    </source>
</evidence>
<dbReference type="Gene3D" id="1.10.340.30">
    <property type="entry name" value="Hypothetical protein, domain 2"/>
    <property type="match status" value="1"/>
</dbReference>
<evidence type="ECO:0000256" key="12">
    <source>
        <dbReference type="ARBA" id="ARBA00023295"/>
    </source>
</evidence>
<accession>A0ABS7DNR0</accession>
<evidence type="ECO:0000256" key="10">
    <source>
        <dbReference type="ARBA" id="ARBA00023014"/>
    </source>
</evidence>
<dbReference type="InterPro" id="IPR000445">
    <property type="entry name" value="HhH_motif"/>
</dbReference>
<dbReference type="EMBL" id="JAGFNZ010000002">
    <property type="protein sequence ID" value="MBW7572843.1"/>
    <property type="molecule type" value="Genomic_DNA"/>
</dbReference>
<keyword evidence="8" id="KW-0378">Hydrolase</keyword>
<comment type="catalytic activity">
    <reaction evidence="1 13">
        <text>Hydrolyzes free adenine bases from 7,8-dihydro-8-oxoguanine:adenine mismatched double-stranded DNA, leaving an apurinic site.</text>
        <dbReference type="EC" id="3.2.2.31"/>
    </reaction>
</comment>
<dbReference type="Pfam" id="PF14815">
    <property type="entry name" value="NUDIX_4"/>
    <property type="match status" value="1"/>
</dbReference>
<reference evidence="15 16" key="1">
    <citation type="submission" date="2021-03" db="EMBL/GenBank/DDBJ databases">
        <title>Caproiciproducens sp. nov. isolated from feces of cow.</title>
        <authorList>
            <person name="Choi J.-Y."/>
        </authorList>
    </citation>
    <scope>NUCLEOTIDE SEQUENCE [LARGE SCALE GENOMIC DNA]</scope>
    <source>
        <strain evidence="15 16">AGMB10547</strain>
    </source>
</reference>
<keyword evidence="7 13" id="KW-0227">DNA damage</keyword>
<dbReference type="Proteomes" id="UP000719942">
    <property type="component" value="Unassembled WGS sequence"/>
</dbReference>
<dbReference type="InterPro" id="IPR015797">
    <property type="entry name" value="NUDIX_hydrolase-like_dom_sf"/>
</dbReference>
<dbReference type="SUPFAM" id="SSF48150">
    <property type="entry name" value="DNA-glycosylase"/>
    <property type="match status" value="1"/>
</dbReference>
<keyword evidence="9 13" id="KW-0408">Iron</keyword>